<sequence length="108" mass="11777">MTSLTPLKSDLCNALEQCIKDVQLLISTIKHGSDMKEFIAVAEHCLEACMACLDACESGRFDRGIMMADSAEACALCADQCESLDLPESRKCLASCKICLEELFHLLA</sequence>
<gene>
    <name evidence="1" type="ORF">SAMN04489724_2267</name>
</gene>
<evidence type="ECO:0000313" key="1">
    <source>
        <dbReference type="EMBL" id="SFT84442.1"/>
    </source>
</evidence>
<reference evidence="2" key="1">
    <citation type="submission" date="2016-10" db="EMBL/GenBank/DDBJ databases">
        <authorList>
            <person name="Varghese N."/>
            <person name="Submissions S."/>
        </authorList>
    </citation>
    <scope>NUCLEOTIDE SEQUENCE [LARGE SCALE GENOMIC DNA]</scope>
    <source>
        <strain evidence="2">DSM 23445</strain>
    </source>
</reference>
<dbReference type="Proteomes" id="UP000199673">
    <property type="component" value="Unassembled WGS sequence"/>
</dbReference>
<keyword evidence="2" id="KW-1185">Reference proteome</keyword>
<dbReference type="RefSeq" id="WP_091692949.1">
    <property type="nucleotide sequence ID" value="NZ_FPBF01000003.1"/>
</dbReference>
<organism evidence="1 2">
    <name type="scientific">Algoriphagus locisalis</name>
    <dbReference type="NCBI Taxonomy" id="305507"/>
    <lineage>
        <taxon>Bacteria</taxon>
        <taxon>Pseudomonadati</taxon>
        <taxon>Bacteroidota</taxon>
        <taxon>Cytophagia</taxon>
        <taxon>Cytophagales</taxon>
        <taxon>Cyclobacteriaceae</taxon>
        <taxon>Algoriphagus</taxon>
    </lineage>
</organism>
<accession>A0A1I7BBK3</accession>
<evidence type="ECO:0000313" key="2">
    <source>
        <dbReference type="Proteomes" id="UP000199673"/>
    </source>
</evidence>
<dbReference type="AlphaFoldDB" id="A0A1I7BBK3"/>
<evidence type="ECO:0008006" key="3">
    <source>
        <dbReference type="Google" id="ProtNLM"/>
    </source>
</evidence>
<name>A0A1I7BBK3_9BACT</name>
<proteinExistence type="predicted"/>
<protein>
    <recommendedName>
        <fullName evidence="3">Four-helix bundle copper-binding protein</fullName>
    </recommendedName>
</protein>
<dbReference type="OrthoDB" id="5396211at2"/>
<dbReference type="EMBL" id="FPBF01000003">
    <property type="protein sequence ID" value="SFT84442.1"/>
    <property type="molecule type" value="Genomic_DNA"/>
</dbReference>